<dbReference type="EMBL" id="NJAJ01000057">
    <property type="protein sequence ID" value="PHM60618.1"/>
    <property type="molecule type" value="Genomic_DNA"/>
</dbReference>
<reference evidence="2 3" key="1">
    <citation type="journal article" date="2017" name="Nat. Microbiol.">
        <title>Natural product diversity associated with the nematode symbionts Photorhabdus and Xenorhabdus.</title>
        <authorList>
            <person name="Tobias N.J."/>
            <person name="Wolff H."/>
            <person name="Djahanschiri B."/>
            <person name="Grundmann F."/>
            <person name="Kronenwerth M."/>
            <person name="Shi Y.M."/>
            <person name="Simonyi S."/>
            <person name="Grun P."/>
            <person name="Shapiro-Ilan D."/>
            <person name="Pidot S.J."/>
            <person name="Stinear T.P."/>
            <person name="Ebersberger I."/>
            <person name="Bode H.B."/>
        </authorList>
    </citation>
    <scope>NUCLEOTIDE SEQUENCE [LARGE SCALE GENOMIC DNA]</scope>
    <source>
        <strain evidence="2 3">DSM 17904</strain>
    </source>
</reference>
<dbReference type="AlphaFoldDB" id="A0A2D0KAZ1"/>
<name>A0A2D0KAZ1_9GAMM</name>
<dbReference type="RefSeq" id="WP_099126062.1">
    <property type="nucleotide sequence ID" value="NZ_CAWNRH010000134.1"/>
</dbReference>
<accession>A0A2D0KAZ1</accession>
<feature type="chain" id="PRO_5013016882" evidence="1">
    <location>
        <begin position="20"/>
        <end position="143"/>
    </location>
</feature>
<gene>
    <name evidence="2" type="ORF">Xsto_03817</name>
</gene>
<keyword evidence="3" id="KW-1185">Reference proteome</keyword>
<comment type="caution">
    <text evidence="2">The sequence shown here is derived from an EMBL/GenBank/DDBJ whole genome shotgun (WGS) entry which is preliminary data.</text>
</comment>
<sequence>MLKSIVCVVALLISMGAAANIGTGTGIGIDADGHHYIIDGGYECEARNLKEGKEIEGWDGALVGIAGSTKVKAIAFSLFKNGEESPEISISRLRIETFPSETFYTNLSNSASIRVNSSSIAIALNIGEEGTGILLTNCIPGIP</sequence>
<evidence type="ECO:0000313" key="2">
    <source>
        <dbReference type="EMBL" id="PHM60618.1"/>
    </source>
</evidence>
<protein>
    <submittedName>
        <fullName evidence="2">Uncharacterized protein</fullName>
    </submittedName>
</protein>
<feature type="signal peptide" evidence="1">
    <location>
        <begin position="1"/>
        <end position="19"/>
    </location>
</feature>
<evidence type="ECO:0000256" key="1">
    <source>
        <dbReference type="SAM" id="SignalP"/>
    </source>
</evidence>
<evidence type="ECO:0000313" key="3">
    <source>
        <dbReference type="Proteomes" id="UP000222366"/>
    </source>
</evidence>
<proteinExistence type="predicted"/>
<dbReference type="Proteomes" id="UP000222366">
    <property type="component" value="Unassembled WGS sequence"/>
</dbReference>
<keyword evidence="1" id="KW-0732">Signal</keyword>
<organism evidence="2 3">
    <name type="scientific">Xenorhabdus stockiae</name>
    <dbReference type="NCBI Taxonomy" id="351614"/>
    <lineage>
        <taxon>Bacteria</taxon>
        <taxon>Pseudomonadati</taxon>
        <taxon>Pseudomonadota</taxon>
        <taxon>Gammaproteobacteria</taxon>
        <taxon>Enterobacterales</taxon>
        <taxon>Morganellaceae</taxon>
        <taxon>Xenorhabdus</taxon>
    </lineage>
</organism>